<dbReference type="PANTHER" id="PTHR33112">
    <property type="entry name" value="DOMAIN PROTEIN, PUTATIVE-RELATED"/>
    <property type="match status" value="1"/>
</dbReference>
<dbReference type="EMBL" id="OZ037949">
    <property type="protein sequence ID" value="CAL1710387.1"/>
    <property type="molecule type" value="Genomic_DNA"/>
</dbReference>
<accession>A0ABP1DRC3</accession>
<evidence type="ECO:0000259" key="2">
    <source>
        <dbReference type="Pfam" id="PF06985"/>
    </source>
</evidence>
<sequence length="818" mass="91595">MDADHPETEPFAASANTDYPDLAPVRKSDANVVLHVARWIGTSLREVLPWIWKGSSKPQDTFNATDLKRTLRRFEEDSSNLSALEQLDDVLLAIVTNKNRVSVFEKQWKVLISDVETIREMLLDFSQGSREHAWYNRVSDETSQALQSLSHELIQVVGLLRECLSVNRVRLMFYRYRISKNINKCQARIATVLQTIKILVTPREIYNCPLDNIVAAGVPVDVTPHATSKRYRLLDCRLFVSNNILQICEFANFPHVEYSAISYVWRGNVPDPDSTSPTFSVLGAEAADPISVEVLMHACTASLSRGVPYLWIDRLCILQTSREDKQWQIGQMFRMYQSCRMCIVIPGGVQLLVRLDQETSWIHRGWTLQEVLAPRNTVVLFAWKLGSGTGRAGEGAAEEIKEVVPQKSAMAPFSLILDACVTGTLSFHRSSTSLESSLMVECKMFSAQPSNFSYNDIPFWQPQRKILSPNVSALAVAMDEVLSADEDTRHYAIWQSALMRTSSRPVDMVFSIMGLFGVSLDTQSFHKNDRVGATIALAKEILNQGGTACWMGVSFRLDPCQQISTFPAFPRTSVAGKALIRVQGQVREVSEFMDSEYPNAAALIGMPQGSMDDHGYLQLKRKAIPLQLATRKQSAARRATLALSNRMSLSTTSRDSTLPTSLTANDGSVWEPQSRDVDVEGHLDSVAFAVLLGWFNAYYPGATPADEGNNIRAMIVQQHAPGKFHVRSYLSVERRYKSWVDSWSEYDFCVGGPEEWKQSERTDFAESSGGVDEESQVKPVGRLTIPNDPQGQAATLKDRTTRAARWAVPQKVLEKYVR</sequence>
<evidence type="ECO:0000313" key="3">
    <source>
        <dbReference type="EMBL" id="CAL1710387.1"/>
    </source>
</evidence>
<feature type="region of interest" description="Disordered" evidence="1">
    <location>
        <begin position="759"/>
        <end position="800"/>
    </location>
</feature>
<name>A0ABP1DRC3_9APHY</name>
<organism evidence="3 4">
    <name type="scientific">Somion occarium</name>
    <dbReference type="NCBI Taxonomy" id="3059160"/>
    <lineage>
        <taxon>Eukaryota</taxon>
        <taxon>Fungi</taxon>
        <taxon>Dikarya</taxon>
        <taxon>Basidiomycota</taxon>
        <taxon>Agaricomycotina</taxon>
        <taxon>Agaricomycetes</taxon>
        <taxon>Polyporales</taxon>
        <taxon>Cerrenaceae</taxon>
        <taxon>Somion</taxon>
    </lineage>
</organism>
<keyword evidence="4" id="KW-1185">Reference proteome</keyword>
<gene>
    <name evidence="3" type="ORF">GFSPODELE1_LOCUS7798</name>
</gene>
<protein>
    <recommendedName>
        <fullName evidence="2">Heterokaryon incompatibility domain-containing protein</fullName>
    </recommendedName>
</protein>
<reference evidence="4" key="1">
    <citation type="submission" date="2024-04" db="EMBL/GenBank/DDBJ databases">
        <authorList>
            <person name="Shaw F."/>
            <person name="Minotto A."/>
        </authorList>
    </citation>
    <scope>NUCLEOTIDE SEQUENCE [LARGE SCALE GENOMIC DNA]</scope>
</reference>
<proteinExistence type="predicted"/>
<dbReference type="InterPro" id="IPR036537">
    <property type="entry name" value="Adaptor_Cbl_N_dom_sf"/>
</dbReference>
<evidence type="ECO:0000256" key="1">
    <source>
        <dbReference type="SAM" id="MobiDB-lite"/>
    </source>
</evidence>
<dbReference type="Proteomes" id="UP001497453">
    <property type="component" value="Chromosome 6"/>
</dbReference>
<dbReference type="Gene3D" id="1.20.930.20">
    <property type="entry name" value="Adaptor protein Cbl, N-terminal domain"/>
    <property type="match status" value="1"/>
</dbReference>
<dbReference type="InterPro" id="IPR010730">
    <property type="entry name" value="HET"/>
</dbReference>
<dbReference type="PANTHER" id="PTHR33112:SF12">
    <property type="entry name" value="HETEROKARYON INCOMPATIBILITY DOMAIN-CONTAINING PROTEIN"/>
    <property type="match status" value="1"/>
</dbReference>
<evidence type="ECO:0000313" key="4">
    <source>
        <dbReference type="Proteomes" id="UP001497453"/>
    </source>
</evidence>
<dbReference type="Pfam" id="PF06985">
    <property type="entry name" value="HET"/>
    <property type="match status" value="1"/>
</dbReference>
<feature type="domain" description="Heterokaryon incompatibility" evidence="2">
    <location>
        <begin position="258"/>
        <end position="346"/>
    </location>
</feature>